<accession>A0A5N3S601</accession>
<name>A0A5N3S601_9VIBR</name>
<proteinExistence type="predicted"/>
<organism evidence="2 3">
    <name type="scientific">Vibrio fortis</name>
    <dbReference type="NCBI Taxonomy" id="212667"/>
    <lineage>
        <taxon>Bacteria</taxon>
        <taxon>Pseudomonadati</taxon>
        <taxon>Pseudomonadota</taxon>
        <taxon>Gammaproteobacteria</taxon>
        <taxon>Vibrionales</taxon>
        <taxon>Vibrionaceae</taxon>
        <taxon>Vibrio</taxon>
    </lineage>
</organism>
<dbReference type="AlphaFoldDB" id="A0A5N3S601"/>
<dbReference type="Proteomes" id="UP000326687">
    <property type="component" value="Unassembled WGS sequence"/>
</dbReference>
<evidence type="ECO:0000259" key="1">
    <source>
        <dbReference type="Pfam" id="PF00535"/>
    </source>
</evidence>
<protein>
    <submittedName>
        <fullName evidence="2">Glycosyltransferase</fullName>
    </submittedName>
</protein>
<dbReference type="PANTHER" id="PTHR43685">
    <property type="entry name" value="GLYCOSYLTRANSFERASE"/>
    <property type="match status" value="1"/>
</dbReference>
<dbReference type="Gene3D" id="3.90.550.10">
    <property type="entry name" value="Spore Coat Polysaccharide Biosynthesis Protein SpsA, Chain A"/>
    <property type="match status" value="1"/>
</dbReference>
<sequence>MMTMKPLVTVYITNYNYGSYIEEAVESVIQQTYDNIEIIIIDDGSTDDSKSIIDNFTEKIILYRSIKKIKV</sequence>
<comment type="caution">
    <text evidence="2">The sequence shown here is derived from an EMBL/GenBank/DDBJ whole genome shotgun (WGS) entry which is preliminary data.</text>
</comment>
<dbReference type="InterPro" id="IPR001173">
    <property type="entry name" value="Glyco_trans_2-like"/>
</dbReference>
<evidence type="ECO:0000313" key="3">
    <source>
        <dbReference type="Proteomes" id="UP000326687"/>
    </source>
</evidence>
<dbReference type="RefSeq" id="WP_150896161.1">
    <property type="nucleotide sequence ID" value="NZ_VXDD01000002.1"/>
</dbReference>
<feature type="domain" description="Glycosyltransferase 2-like" evidence="1">
    <location>
        <begin position="9"/>
        <end position="65"/>
    </location>
</feature>
<dbReference type="GO" id="GO:0016740">
    <property type="term" value="F:transferase activity"/>
    <property type="evidence" value="ECO:0007669"/>
    <property type="project" value="UniProtKB-KW"/>
</dbReference>
<gene>
    <name evidence="2" type="ORF">F2Z80_14460</name>
</gene>
<dbReference type="InterPro" id="IPR050834">
    <property type="entry name" value="Glycosyltransf_2"/>
</dbReference>
<dbReference type="PANTHER" id="PTHR43685:SF11">
    <property type="entry name" value="GLYCOSYLTRANSFERASE TAGX-RELATED"/>
    <property type="match status" value="1"/>
</dbReference>
<dbReference type="Pfam" id="PF00535">
    <property type="entry name" value="Glycos_transf_2"/>
    <property type="match status" value="1"/>
</dbReference>
<dbReference type="InterPro" id="IPR029044">
    <property type="entry name" value="Nucleotide-diphossugar_trans"/>
</dbReference>
<keyword evidence="2" id="KW-0808">Transferase</keyword>
<reference evidence="2 3" key="1">
    <citation type="submission" date="2019-09" db="EMBL/GenBank/DDBJ databases">
        <title>Vibrio Fortis S7-72.</title>
        <authorList>
            <person name="Das S.K."/>
        </authorList>
    </citation>
    <scope>NUCLEOTIDE SEQUENCE [LARGE SCALE GENOMIC DNA]</scope>
    <source>
        <strain evidence="2 3">S7-72</strain>
    </source>
</reference>
<dbReference type="CDD" id="cd00761">
    <property type="entry name" value="Glyco_tranf_GTA_type"/>
    <property type="match status" value="1"/>
</dbReference>
<dbReference type="SUPFAM" id="SSF53448">
    <property type="entry name" value="Nucleotide-diphospho-sugar transferases"/>
    <property type="match status" value="1"/>
</dbReference>
<evidence type="ECO:0000313" key="2">
    <source>
        <dbReference type="EMBL" id="KAB0302254.1"/>
    </source>
</evidence>
<dbReference type="EMBL" id="VXDD01000002">
    <property type="protein sequence ID" value="KAB0302254.1"/>
    <property type="molecule type" value="Genomic_DNA"/>
</dbReference>